<feature type="domain" description="SMc04008-like" evidence="5">
    <location>
        <begin position="4"/>
        <end position="75"/>
    </location>
</feature>
<dbReference type="InterPro" id="IPR036425">
    <property type="entry name" value="MoaB/Mog-like_dom_sf"/>
</dbReference>
<keyword evidence="7" id="KW-1185">Reference proteome</keyword>
<evidence type="ECO:0000259" key="4">
    <source>
        <dbReference type="Pfam" id="PF00994"/>
    </source>
</evidence>
<dbReference type="Gene3D" id="3.40.980.10">
    <property type="entry name" value="MoaB/Mog-like domain"/>
    <property type="match status" value="1"/>
</dbReference>
<evidence type="ECO:0000256" key="3">
    <source>
        <dbReference type="ARBA" id="ARBA00023150"/>
    </source>
</evidence>
<accession>A0ABQ6NDU2</accession>
<proteinExistence type="predicted"/>
<dbReference type="SUPFAM" id="SSF158757">
    <property type="entry name" value="SMc04008-like"/>
    <property type="match status" value="1"/>
</dbReference>
<comment type="pathway">
    <text evidence="1">Cofactor biosynthesis; molybdopterin biosynthesis.</text>
</comment>
<dbReference type="EC" id="2.10.1.1" evidence="2"/>
<name>A0ABQ6NDU2_9STRA</name>
<dbReference type="InterPro" id="IPR001453">
    <property type="entry name" value="MoaB/Mog_dom"/>
</dbReference>
<dbReference type="SUPFAM" id="SSF53218">
    <property type="entry name" value="Molybdenum cofactor biosynthesis proteins"/>
    <property type="match status" value="1"/>
</dbReference>
<comment type="caution">
    <text evidence="6">The sequence shown here is derived from an EMBL/GenBank/DDBJ whole genome shotgun (WGS) entry which is preliminary data.</text>
</comment>
<dbReference type="EMBL" id="BRYB01006436">
    <property type="protein sequence ID" value="GMI57615.1"/>
    <property type="molecule type" value="Genomic_DNA"/>
</dbReference>
<dbReference type="PROSITE" id="PS01078">
    <property type="entry name" value="MOCF_BIOSYNTHESIS_1"/>
    <property type="match status" value="1"/>
</dbReference>
<evidence type="ECO:0000313" key="6">
    <source>
        <dbReference type="EMBL" id="GMI57615.1"/>
    </source>
</evidence>
<dbReference type="Pfam" id="PF00994">
    <property type="entry name" value="MoCF_biosynth"/>
    <property type="match status" value="1"/>
</dbReference>
<evidence type="ECO:0000259" key="5">
    <source>
        <dbReference type="Pfam" id="PF06844"/>
    </source>
</evidence>
<protein>
    <recommendedName>
        <fullName evidence="2">molybdopterin molybdotransferase</fullName>
        <ecNumber evidence="2">2.10.1.1</ecNumber>
    </recommendedName>
</protein>
<dbReference type="Proteomes" id="UP001165060">
    <property type="component" value="Unassembled WGS sequence"/>
</dbReference>
<dbReference type="InterPro" id="IPR051920">
    <property type="entry name" value="MPT_Adenylyltrnsfr/MoaC-Rel"/>
</dbReference>
<evidence type="ECO:0000256" key="1">
    <source>
        <dbReference type="ARBA" id="ARBA00005046"/>
    </source>
</evidence>
<dbReference type="Gene3D" id="1.10.3340.10">
    <property type="entry name" value="SMc04008-like"/>
    <property type="match status" value="1"/>
</dbReference>
<reference evidence="6 7" key="1">
    <citation type="journal article" date="2023" name="Commun. Biol.">
        <title>Genome analysis of Parmales, the sister group of diatoms, reveals the evolutionary specialization of diatoms from phago-mixotrophs to photoautotrophs.</title>
        <authorList>
            <person name="Ban H."/>
            <person name="Sato S."/>
            <person name="Yoshikawa S."/>
            <person name="Yamada K."/>
            <person name="Nakamura Y."/>
            <person name="Ichinomiya M."/>
            <person name="Sato N."/>
            <person name="Blanc-Mathieu R."/>
            <person name="Endo H."/>
            <person name="Kuwata A."/>
            <person name="Ogata H."/>
        </authorList>
    </citation>
    <scope>NUCLEOTIDE SEQUENCE [LARGE SCALE GENOMIC DNA]</scope>
</reference>
<dbReference type="InterPro" id="IPR036810">
    <property type="entry name" value="SMc04008-like_sf"/>
</dbReference>
<feature type="domain" description="MoaB/Mog" evidence="4">
    <location>
        <begin position="118"/>
        <end position="239"/>
    </location>
</feature>
<dbReference type="PANTHER" id="PTHR43764:SF1">
    <property type="entry name" value="MOLYBDOPTERIN MOLYBDOTRANSFERASE"/>
    <property type="match status" value="1"/>
</dbReference>
<dbReference type="InterPro" id="IPR023163">
    <property type="entry name" value="SMc04008-like_domain"/>
</dbReference>
<sequence>MRSMAATGFCRNCLGKWLTVAAHELAKERPRLKEAPALAGMAYEDVLAEAVYGEPYAAWKQKHGGPAGEEELRLYAESKPLHAKHDKKALLPSYPSGDLSAPAVLAALAGWAGALPDLELAAEAAGVVPDERGAIAEAITKQLRSRGAAGPGSAGPLLVLTTGGTGFSLDDVTPEATRALLLRDLTGPLLARAAGGAGNPLAALSRGAAGVLGGGALVVNLPGSPGGAAEVAREVMPAVAWWLHANRGA</sequence>
<evidence type="ECO:0000256" key="2">
    <source>
        <dbReference type="ARBA" id="ARBA00013269"/>
    </source>
</evidence>
<gene>
    <name evidence="6" type="ORF">TeGR_g12258</name>
</gene>
<organism evidence="6 7">
    <name type="scientific">Tetraparma gracilis</name>
    <dbReference type="NCBI Taxonomy" id="2962635"/>
    <lineage>
        <taxon>Eukaryota</taxon>
        <taxon>Sar</taxon>
        <taxon>Stramenopiles</taxon>
        <taxon>Ochrophyta</taxon>
        <taxon>Bolidophyceae</taxon>
        <taxon>Parmales</taxon>
        <taxon>Triparmaceae</taxon>
        <taxon>Tetraparma</taxon>
    </lineage>
</organism>
<dbReference type="InterPro" id="IPR008284">
    <property type="entry name" value="MoCF_biosynth_CS"/>
</dbReference>
<evidence type="ECO:0000313" key="7">
    <source>
        <dbReference type="Proteomes" id="UP001165060"/>
    </source>
</evidence>
<keyword evidence="3" id="KW-0501">Molybdenum cofactor biosynthesis</keyword>
<dbReference type="Pfam" id="PF06844">
    <property type="entry name" value="DUF1244"/>
    <property type="match status" value="1"/>
</dbReference>
<dbReference type="PANTHER" id="PTHR43764">
    <property type="entry name" value="MOLYBDENUM COFACTOR BIOSYNTHESIS"/>
    <property type="match status" value="1"/>
</dbReference>